<keyword evidence="3" id="KW-0418">Kinase</keyword>
<keyword evidence="2" id="KW-0808">Transferase</keyword>
<dbReference type="SMART" id="SM01317">
    <property type="entry name" value="SPOB_ab"/>
    <property type="match status" value="1"/>
</dbReference>
<evidence type="ECO:0000256" key="2">
    <source>
        <dbReference type="ARBA" id="ARBA00022679"/>
    </source>
</evidence>
<dbReference type="SUPFAM" id="SSF55890">
    <property type="entry name" value="Sporulation response regulatory protein Spo0B"/>
    <property type="match status" value="1"/>
</dbReference>
<dbReference type="GO" id="GO:0000155">
    <property type="term" value="F:phosphorelay sensor kinase activity"/>
    <property type="evidence" value="ECO:0007669"/>
    <property type="project" value="InterPro"/>
</dbReference>
<dbReference type="Pfam" id="PF14682">
    <property type="entry name" value="SPOB_ab"/>
    <property type="match status" value="1"/>
</dbReference>
<dbReference type="RefSeq" id="WP_071388519.1">
    <property type="nucleotide sequence ID" value="NZ_MLQS01000001.1"/>
</dbReference>
<feature type="domain" description="Sporulation initiation phosphotransferase B C-terminal" evidence="4">
    <location>
        <begin position="59"/>
        <end position="176"/>
    </location>
</feature>
<dbReference type="AlphaFoldDB" id="A0A1S2MBX8"/>
<keyword evidence="1" id="KW-0597">Phosphoprotein</keyword>
<sequence>MKEDWNILQILRHSRHDWLNFVQLIKGNLALKKYDRIEEIIQEIVNQTQQESKLSNLHIPQLASELLVFNWEKNNLFQLEFEVLGPTKNLEAFEETLLHWFLDLANLLNTSCQQFAENHLLITIEVFDEDSLRINFDFHGFLLEVNTIKKFVENESSRNEQMELVEFYINNEEFYLVLKLM</sequence>
<evidence type="ECO:0000259" key="4">
    <source>
        <dbReference type="SMART" id="SM01317"/>
    </source>
</evidence>
<dbReference type="Proteomes" id="UP000180057">
    <property type="component" value="Unassembled WGS sequence"/>
</dbReference>
<evidence type="ECO:0000313" key="6">
    <source>
        <dbReference type="Proteomes" id="UP000180057"/>
    </source>
</evidence>
<proteinExistence type="predicted"/>
<name>A0A1S2MBX8_9BACI</name>
<evidence type="ECO:0000256" key="3">
    <source>
        <dbReference type="ARBA" id="ARBA00022777"/>
    </source>
</evidence>
<dbReference type="Gene3D" id="1.10.287.130">
    <property type="match status" value="1"/>
</dbReference>
<dbReference type="Gene3D" id="3.30.565.30">
    <property type="entry name" value="Sporulation initiation phosphotransferase B (SpoOB), C-terminal domain"/>
    <property type="match status" value="1"/>
</dbReference>
<reference evidence="5 6" key="1">
    <citation type="submission" date="2016-10" db="EMBL/GenBank/DDBJ databases">
        <title>Draft genome sequences of four alkaliphilic bacteria belonging to the Anaerobacillus genus.</title>
        <authorList>
            <person name="Bassil N.M."/>
            <person name="Lloyd J.R."/>
        </authorList>
    </citation>
    <scope>NUCLEOTIDE SEQUENCE [LARGE SCALE GENOMIC DNA]</scope>
    <source>
        <strain evidence="5 6">DSM 22531</strain>
    </source>
</reference>
<dbReference type="Pfam" id="PF14689">
    <property type="entry name" value="SPOB_a"/>
    <property type="match status" value="1"/>
</dbReference>
<dbReference type="InterPro" id="IPR039506">
    <property type="entry name" value="SPOB_a"/>
</dbReference>
<accession>A0A1S2MBX8</accession>
<organism evidence="5 6">
    <name type="scientific">Anaerobacillus alkalidiazotrophicus</name>
    <dbReference type="NCBI Taxonomy" id="472963"/>
    <lineage>
        <taxon>Bacteria</taxon>
        <taxon>Bacillati</taxon>
        <taxon>Bacillota</taxon>
        <taxon>Bacilli</taxon>
        <taxon>Bacillales</taxon>
        <taxon>Bacillaceae</taxon>
        <taxon>Anaerobacillus</taxon>
    </lineage>
</organism>
<dbReference type="OrthoDB" id="2375606at2"/>
<dbReference type="InterPro" id="IPR016120">
    <property type="entry name" value="Sig_transdc_His_kin_SpoOB"/>
</dbReference>
<dbReference type="InterPro" id="IPR037100">
    <property type="entry name" value="Spo0B_C_sf"/>
</dbReference>
<gene>
    <name evidence="5" type="ORF">BKP45_04490</name>
</gene>
<dbReference type="InterPro" id="IPR016122">
    <property type="entry name" value="SpoOB_C"/>
</dbReference>
<protein>
    <recommendedName>
        <fullName evidence="4">Sporulation initiation phosphotransferase B C-terminal domain-containing protein</fullName>
    </recommendedName>
</protein>
<comment type="caution">
    <text evidence="5">The sequence shown here is derived from an EMBL/GenBank/DDBJ whole genome shotgun (WGS) entry which is preliminary data.</text>
</comment>
<evidence type="ECO:0000313" key="5">
    <source>
        <dbReference type="EMBL" id="OIJ21943.1"/>
    </source>
</evidence>
<keyword evidence="6" id="KW-1185">Reference proteome</keyword>
<dbReference type="STRING" id="472963.BKP45_04490"/>
<dbReference type="EMBL" id="MLQS01000001">
    <property type="protein sequence ID" value="OIJ21943.1"/>
    <property type="molecule type" value="Genomic_DNA"/>
</dbReference>
<evidence type="ECO:0000256" key="1">
    <source>
        <dbReference type="ARBA" id="ARBA00022553"/>
    </source>
</evidence>